<evidence type="ECO:0000259" key="3">
    <source>
        <dbReference type="Pfam" id="PF11250"/>
    </source>
</evidence>
<dbReference type="PANTHER" id="PTHR33155">
    <property type="entry name" value="FANTASTIC FOUR-LIKE PROTEIN (DUF3049)"/>
    <property type="match status" value="1"/>
</dbReference>
<evidence type="ECO:0000256" key="2">
    <source>
        <dbReference type="SAM" id="MobiDB-lite"/>
    </source>
</evidence>
<dbReference type="InterPro" id="IPR021410">
    <property type="entry name" value="FAF"/>
</dbReference>
<name>A0ABD2Z7G5_9GENT</name>
<comment type="similarity">
    <text evidence="1">Belongs to the fantastic four family.</text>
</comment>
<evidence type="ECO:0000256" key="1">
    <source>
        <dbReference type="ARBA" id="ARBA00008690"/>
    </source>
</evidence>
<organism evidence="4 5">
    <name type="scientific">Cinchona calisaya</name>
    <dbReference type="NCBI Taxonomy" id="153742"/>
    <lineage>
        <taxon>Eukaryota</taxon>
        <taxon>Viridiplantae</taxon>
        <taxon>Streptophyta</taxon>
        <taxon>Embryophyta</taxon>
        <taxon>Tracheophyta</taxon>
        <taxon>Spermatophyta</taxon>
        <taxon>Magnoliopsida</taxon>
        <taxon>eudicotyledons</taxon>
        <taxon>Gunneridae</taxon>
        <taxon>Pentapetalae</taxon>
        <taxon>asterids</taxon>
        <taxon>lamiids</taxon>
        <taxon>Gentianales</taxon>
        <taxon>Rubiaceae</taxon>
        <taxon>Cinchonoideae</taxon>
        <taxon>Cinchoneae</taxon>
        <taxon>Cinchona</taxon>
    </lineage>
</organism>
<reference evidence="4 5" key="1">
    <citation type="submission" date="2024-11" db="EMBL/GenBank/DDBJ databases">
        <title>A near-complete genome assembly of Cinchona calisaya.</title>
        <authorList>
            <person name="Lian D.C."/>
            <person name="Zhao X.W."/>
            <person name="Wei L."/>
        </authorList>
    </citation>
    <scope>NUCLEOTIDE SEQUENCE [LARGE SCALE GENOMIC DNA]</scope>
    <source>
        <tissue evidence="4">Nenye</tissue>
    </source>
</reference>
<dbReference type="PANTHER" id="PTHR33155:SF58">
    <property type="entry name" value="DUF3049 FAMILY PROTEIN"/>
    <property type="match status" value="1"/>
</dbReference>
<feature type="region of interest" description="Disordered" evidence="2">
    <location>
        <begin position="186"/>
        <end position="206"/>
    </location>
</feature>
<sequence length="206" mass="23045">MREPTPPIRSQTVAREEHMCGVACVLSYQNNVKGGIILHACMVKPCNYSSPLHSLSTASSFPLSTDGNILGTDSGVHMSSGIKDAAPWKIAKPYISKKRKTNESQEKKCDIPPPLTILTGKGANEGWLVPWSLHREYRDGRLILREATTPDQFEYLETIKEDGRLISNLKSVEKSLCLCDIIEEETDETAEREEEDSKGRRPLMEE</sequence>
<proteinExistence type="inferred from homology"/>
<dbReference type="Pfam" id="PF11250">
    <property type="entry name" value="FAF"/>
    <property type="match status" value="1"/>
</dbReference>
<evidence type="ECO:0000313" key="5">
    <source>
        <dbReference type="Proteomes" id="UP001630127"/>
    </source>
</evidence>
<protein>
    <recommendedName>
        <fullName evidence="3">FAF domain-containing protein</fullName>
    </recommendedName>
</protein>
<gene>
    <name evidence="4" type="ORF">ACH5RR_026769</name>
</gene>
<comment type="caution">
    <text evidence="4">The sequence shown here is derived from an EMBL/GenBank/DDBJ whole genome shotgun (WGS) entry which is preliminary data.</text>
</comment>
<feature type="domain" description="FAF" evidence="3">
    <location>
        <begin position="112"/>
        <end position="165"/>
    </location>
</feature>
<evidence type="ECO:0000313" key="4">
    <source>
        <dbReference type="EMBL" id="KAL3514052.1"/>
    </source>
</evidence>
<keyword evidence="5" id="KW-1185">Reference proteome</keyword>
<feature type="compositionally biased region" description="Basic and acidic residues" evidence="2">
    <location>
        <begin position="195"/>
        <end position="206"/>
    </location>
</feature>
<dbReference type="Proteomes" id="UP001630127">
    <property type="component" value="Unassembled WGS sequence"/>
</dbReference>
<dbReference type="AlphaFoldDB" id="A0ABD2Z7G5"/>
<dbReference type="InterPro" id="IPR046431">
    <property type="entry name" value="FAF_dom"/>
</dbReference>
<dbReference type="EMBL" id="JBJUIK010000011">
    <property type="protein sequence ID" value="KAL3514052.1"/>
    <property type="molecule type" value="Genomic_DNA"/>
</dbReference>
<accession>A0ABD2Z7G5</accession>